<evidence type="ECO:0000256" key="9">
    <source>
        <dbReference type="ARBA" id="ARBA00033987"/>
    </source>
</evidence>
<evidence type="ECO:0000256" key="8">
    <source>
        <dbReference type="ARBA" id="ARBA00023027"/>
    </source>
</evidence>
<keyword evidence="5" id="KW-0863">Zinc-finger</keyword>
<evidence type="ECO:0000256" key="1">
    <source>
        <dbReference type="ARBA" id="ARBA00022676"/>
    </source>
</evidence>
<dbReference type="InterPro" id="IPR012317">
    <property type="entry name" value="Poly(ADP-ribose)pol_cat_dom"/>
</dbReference>
<feature type="compositionally biased region" description="Acidic residues" evidence="11">
    <location>
        <begin position="1"/>
        <end position="26"/>
    </location>
</feature>
<evidence type="ECO:0000313" key="15">
    <source>
        <dbReference type="Proteomes" id="UP001281761"/>
    </source>
</evidence>
<dbReference type="SMART" id="SM00647">
    <property type="entry name" value="IBR"/>
    <property type="match status" value="1"/>
</dbReference>
<dbReference type="Gene3D" id="3.90.228.10">
    <property type="match status" value="1"/>
</dbReference>
<evidence type="ECO:0000313" key="14">
    <source>
        <dbReference type="EMBL" id="KAK2962657.1"/>
    </source>
</evidence>
<evidence type="ECO:0000259" key="12">
    <source>
        <dbReference type="PROSITE" id="PS51059"/>
    </source>
</evidence>
<dbReference type="PROSITE" id="PS51059">
    <property type="entry name" value="PARP_CATALYTIC"/>
    <property type="match status" value="1"/>
</dbReference>
<organism evidence="14 15">
    <name type="scientific">Blattamonas nauphoetae</name>
    <dbReference type="NCBI Taxonomy" id="2049346"/>
    <lineage>
        <taxon>Eukaryota</taxon>
        <taxon>Metamonada</taxon>
        <taxon>Preaxostyla</taxon>
        <taxon>Oxymonadida</taxon>
        <taxon>Blattamonas</taxon>
    </lineage>
</organism>
<keyword evidence="7" id="KW-0862">Zinc</keyword>
<dbReference type="Pfam" id="PF01485">
    <property type="entry name" value="IBR"/>
    <property type="match status" value="1"/>
</dbReference>
<comment type="caution">
    <text evidence="14">The sequence shown here is derived from an EMBL/GenBank/DDBJ whole genome shotgun (WGS) entry which is preliminary data.</text>
</comment>
<dbReference type="PANTHER" id="PTHR10459">
    <property type="entry name" value="DNA LIGASE"/>
    <property type="match status" value="1"/>
</dbReference>
<keyword evidence="6" id="KW-0833">Ubl conjugation pathway</keyword>
<dbReference type="InterPro" id="IPR002867">
    <property type="entry name" value="IBR_dom"/>
</dbReference>
<gene>
    <name evidence="14" type="ORF">BLNAU_2490</name>
</gene>
<keyword evidence="1 10" id="KW-0328">Glycosyltransferase</keyword>
<evidence type="ECO:0000256" key="3">
    <source>
        <dbReference type="ARBA" id="ARBA00022723"/>
    </source>
</evidence>
<evidence type="ECO:0000256" key="11">
    <source>
        <dbReference type="SAM" id="MobiDB-lite"/>
    </source>
</evidence>
<dbReference type="SUPFAM" id="SSF56399">
    <property type="entry name" value="ADP-ribosylation"/>
    <property type="match status" value="1"/>
</dbReference>
<comment type="catalytic activity">
    <reaction evidence="9">
        <text>NAD(+) + (ADP-D-ribosyl)n-acceptor = nicotinamide + (ADP-D-ribosyl)n+1-acceptor + H(+).</text>
        <dbReference type="EC" id="2.4.2.30"/>
    </reaction>
</comment>
<proteinExistence type="predicted"/>
<dbReference type="PANTHER" id="PTHR10459:SF60">
    <property type="entry name" value="POLY [ADP-RIBOSE] POLYMERASE 2"/>
    <property type="match status" value="1"/>
</dbReference>
<evidence type="ECO:0000256" key="2">
    <source>
        <dbReference type="ARBA" id="ARBA00022679"/>
    </source>
</evidence>
<dbReference type="EMBL" id="JARBJD010000010">
    <property type="protein sequence ID" value="KAK2962657.1"/>
    <property type="molecule type" value="Genomic_DNA"/>
</dbReference>
<dbReference type="Pfam" id="PF00644">
    <property type="entry name" value="PARP"/>
    <property type="match status" value="1"/>
</dbReference>
<evidence type="ECO:0000259" key="13">
    <source>
        <dbReference type="PROSITE" id="PS51873"/>
    </source>
</evidence>
<dbReference type="PROSITE" id="PS51873">
    <property type="entry name" value="TRIAD"/>
    <property type="match status" value="1"/>
</dbReference>
<dbReference type="InterPro" id="IPR050800">
    <property type="entry name" value="ARTD/PARP"/>
</dbReference>
<keyword evidence="3" id="KW-0479">Metal-binding</keyword>
<keyword evidence="14" id="KW-0012">Acyltransferase</keyword>
<feature type="region of interest" description="Disordered" evidence="11">
    <location>
        <begin position="1"/>
        <end position="30"/>
    </location>
</feature>
<dbReference type="InterPro" id="IPR044066">
    <property type="entry name" value="TRIAD_supradom"/>
</dbReference>
<evidence type="ECO:0000256" key="5">
    <source>
        <dbReference type="ARBA" id="ARBA00022771"/>
    </source>
</evidence>
<accession>A0ABQ9YFV4</accession>
<dbReference type="GO" id="GO:0061630">
    <property type="term" value="F:ubiquitin protein ligase activity"/>
    <property type="evidence" value="ECO:0007669"/>
    <property type="project" value="UniProtKB-EC"/>
</dbReference>
<keyword evidence="15" id="KW-1185">Reference proteome</keyword>
<feature type="domain" description="PARP catalytic" evidence="12">
    <location>
        <begin position="641"/>
        <end position="854"/>
    </location>
</feature>
<reference evidence="14 15" key="1">
    <citation type="journal article" date="2022" name="bioRxiv">
        <title>Genomics of Preaxostyla Flagellates Illuminates Evolutionary Transitions and the Path Towards Mitochondrial Loss.</title>
        <authorList>
            <person name="Novak L.V.F."/>
            <person name="Treitli S.C."/>
            <person name="Pyrih J."/>
            <person name="Halakuc P."/>
            <person name="Pipaliya S.V."/>
            <person name="Vacek V."/>
            <person name="Brzon O."/>
            <person name="Soukal P."/>
            <person name="Eme L."/>
            <person name="Dacks J.B."/>
            <person name="Karnkowska A."/>
            <person name="Elias M."/>
            <person name="Hampl V."/>
        </authorList>
    </citation>
    <scope>NUCLEOTIDE SEQUENCE [LARGE SCALE GENOMIC DNA]</scope>
    <source>
        <strain evidence="14">NAU3</strain>
        <tissue evidence="14">Gut</tissue>
    </source>
</reference>
<keyword evidence="8 10" id="KW-0520">NAD</keyword>
<keyword evidence="4" id="KW-0677">Repeat</keyword>
<dbReference type="Gene3D" id="1.20.120.1750">
    <property type="match status" value="1"/>
</dbReference>
<evidence type="ECO:0000256" key="7">
    <source>
        <dbReference type="ARBA" id="ARBA00022833"/>
    </source>
</evidence>
<name>A0ABQ9YFV4_9EUKA</name>
<evidence type="ECO:0000256" key="10">
    <source>
        <dbReference type="RuleBase" id="RU362114"/>
    </source>
</evidence>
<dbReference type="SUPFAM" id="SSF57850">
    <property type="entry name" value="RING/U-box"/>
    <property type="match status" value="2"/>
</dbReference>
<keyword evidence="2 10" id="KW-0808">Transferase</keyword>
<evidence type="ECO:0000256" key="6">
    <source>
        <dbReference type="ARBA" id="ARBA00022786"/>
    </source>
</evidence>
<sequence length="854" mass="96426">MSDSSDYEEEEEYEEEVEEISEDEEIQSQIPPSIPSVQQVRRIGPDGDSFNFLKHSELIVEIDKIITNSQSIFGRSRDDLLRSLFFAEWNQEKIETGWIDIGDEYEIEVGIRIDNMEPIPKFPLFCPMCNNKVDTLDDCQLFPCNHLLCRSCFDVFLNYTLSSPTALPAVSCSYVGCTCVLPPSMIENYSSAFRARFEEIMMESFIKSQNNLRQCPNPKCNWIAKRNDRKTNATCLCHTRFCFSCGKEPHEPLPCRLLNTFTDEFDLLKRNDATRIEQTPSFCLTCATKLIPRIGTSRGTCPQCLEEPVDQCCLCSKKWATHGANPSEPYTCHSVSSLQLGNDMSGILVLATYTDFYLQRFLSHDRSQQFFVMKQNHILDLIGEYQKHYGSTPGEAEFIREGIGLLVQAHCAIKFSFILALFMNDDGVKIKFEMRQQSLIQHTESLSELLLGGVEEMGRMEALILIKKVRFYLSNYQSFLEDEPLHPRTDLPPSFLNNVFSADFGANWVNAHSTVTSNLLTFLRVIMENPSQGRGAGFVTQTAAQKQAEDQSLEIFVRLLSAGNGMGLAVQCGSALSMLKRTLCDPKSALLNSIVMKVNQVIPPTASIPSMTVANANELVLKKIGFVQSHINPYLGQNRRNAQLTKDQAVSMMMVCNTQLREMALTEPTRQTVANSFCSTSQRSISPESLVIFEVHRADEEARFRLTSHVPNHRYLFHGSPAQHWLSILGTGLTLQQDPRYVMNGTAKAQWGIFFADLSAKAQQYAQPASDGLTTIGVFEVALGHCQTQTDFRSRSTKETGYSHTRYSGTEPTKWVPFRGQALMPFDGKNSGTHSEYIVYTTEQVCLRYLVRFK</sequence>
<evidence type="ECO:0000256" key="4">
    <source>
        <dbReference type="ARBA" id="ARBA00022737"/>
    </source>
</evidence>
<feature type="domain" description="RING-type" evidence="13">
    <location>
        <begin position="122"/>
        <end position="336"/>
    </location>
</feature>
<protein>
    <recommendedName>
        <fullName evidence="10">Poly [ADP-ribose] polymerase</fullName>
        <shortName evidence="10">PARP</shortName>
        <ecNumber evidence="10">2.4.2.-</ecNumber>
    </recommendedName>
</protein>
<dbReference type="Proteomes" id="UP001281761">
    <property type="component" value="Unassembled WGS sequence"/>
</dbReference>
<dbReference type="EC" id="2.4.2.-" evidence="10"/>